<dbReference type="EMBL" id="CAVMBE010000044">
    <property type="protein sequence ID" value="CAK4031161.1"/>
    <property type="molecule type" value="Genomic_DNA"/>
</dbReference>
<keyword evidence="3" id="KW-1185">Reference proteome</keyword>
<dbReference type="Proteomes" id="UP001296104">
    <property type="component" value="Unassembled WGS sequence"/>
</dbReference>
<organism evidence="2 3">
    <name type="scientific">Lecanosticta acicola</name>
    <dbReference type="NCBI Taxonomy" id="111012"/>
    <lineage>
        <taxon>Eukaryota</taxon>
        <taxon>Fungi</taxon>
        <taxon>Dikarya</taxon>
        <taxon>Ascomycota</taxon>
        <taxon>Pezizomycotina</taxon>
        <taxon>Dothideomycetes</taxon>
        <taxon>Dothideomycetidae</taxon>
        <taxon>Mycosphaerellales</taxon>
        <taxon>Mycosphaerellaceae</taxon>
        <taxon>Lecanosticta</taxon>
    </lineage>
</organism>
<proteinExistence type="predicted"/>
<keyword evidence="1" id="KW-0732">Signal</keyword>
<evidence type="ECO:0000313" key="3">
    <source>
        <dbReference type="Proteomes" id="UP001296104"/>
    </source>
</evidence>
<comment type="caution">
    <text evidence="2">The sequence shown here is derived from an EMBL/GenBank/DDBJ whole genome shotgun (WGS) entry which is preliminary data.</text>
</comment>
<accession>A0AAI9EAR8</accession>
<feature type="chain" id="PRO_5042482178" evidence="1">
    <location>
        <begin position="19"/>
        <end position="179"/>
    </location>
</feature>
<dbReference type="AlphaFoldDB" id="A0AAI9EAR8"/>
<protein>
    <submittedName>
        <fullName evidence="2">Uncharacterized protein</fullName>
    </submittedName>
</protein>
<sequence length="179" mass="18798">MLSLILAVVSLAASRAAADGAEYFVYGAGSMKGQPLFYTDGGAYVGTTGPPDAGLIINITLVSQNVSDGSFTANPVNGSAAVTGNWTSPKLYINNNSGSFDAVGFTSDANTTITTTGFKQWGSRLVWVSDAGDLVSKWYAEPVNEENTTYILKWNVDNVSTDSAIPVVVKNTSPDLKAR</sequence>
<evidence type="ECO:0000256" key="1">
    <source>
        <dbReference type="SAM" id="SignalP"/>
    </source>
</evidence>
<name>A0AAI9EAR8_9PEZI</name>
<reference evidence="2" key="1">
    <citation type="submission" date="2023-11" db="EMBL/GenBank/DDBJ databases">
        <authorList>
            <person name="Alioto T."/>
            <person name="Alioto T."/>
            <person name="Gomez Garrido J."/>
        </authorList>
    </citation>
    <scope>NUCLEOTIDE SEQUENCE</scope>
</reference>
<evidence type="ECO:0000313" key="2">
    <source>
        <dbReference type="EMBL" id="CAK4031161.1"/>
    </source>
</evidence>
<feature type="signal peptide" evidence="1">
    <location>
        <begin position="1"/>
        <end position="18"/>
    </location>
</feature>
<gene>
    <name evidence="2" type="ORF">LECACI_7A006319</name>
</gene>